<dbReference type="EMBL" id="JADIMF010000075">
    <property type="protein sequence ID" value="MBO8469110.1"/>
    <property type="molecule type" value="Genomic_DNA"/>
</dbReference>
<evidence type="ECO:0000313" key="6">
    <source>
        <dbReference type="Proteomes" id="UP000810292"/>
    </source>
</evidence>
<dbReference type="CDD" id="cd01189">
    <property type="entry name" value="INT_ICEBs1_C_like"/>
    <property type="match status" value="1"/>
</dbReference>
<organism evidence="5 6">
    <name type="scientific">Candidatus Ornithospirochaeta stercoravium</name>
    <dbReference type="NCBI Taxonomy" id="2840897"/>
    <lineage>
        <taxon>Bacteria</taxon>
        <taxon>Pseudomonadati</taxon>
        <taxon>Spirochaetota</taxon>
        <taxon>Spirochaetia</taxon>
        <taxon>Spirochaetales</taxon>
        <taxon>Spirochaetaceae</taxon>
        <taxon>Spirochaetaceae incertae sedis</taxon>
        <taxon>Candidatus Ornithospirochaeta</taxon>
    </lineage>
</organism>
<accession>A0A9D9IB51</accession>
<keyword evidence="2" id="KW-0238">DNA-binding</keyword>
<sequence length="386" mass="44572">MGRYKKDVKYWNKGGYWYYKTRDMSGYMSTGEKNKTKAEAVVAKLRQKNIAGNPNPLFKDYAEPFFDWDRCPHATRLRAEGKHIGERYCKNERKWLVKYVLGSKLGKMHIVDIRRGDLLDFRSGLQAKGVSGNNINSIMKAIKVVFSEAVYREDIPYNPAEKLGLVKTNNREAGIFTELELQKLFANPADSMLWHTPSDYICFLIAAATGMRSSEILALRWRNVHIADKYIHICEAWKDDNHTVAGLPKSYKVRDVIIPQYLALRLTEYYATTQYNAPDDLVVCNDDGSSYTVWYWQKAFKTALYGIGITEEERQARHLKPHSFRHTLNTLMREKGVNPEIIRLMLGWSDVSMQNNYTHFDVARMVKQGEIVDAVFTDQQALPISK</sequence>
<protein>
    <submittedName>
        <fullName evidence="5">Site-specific integrase</fullName>
    </submittedName>
</protein>
<evidence type="ECO:0000256" key="2">
    <source>
        <dbReference type="ARBA" id="ARBA00023125"/>
    </source>
</evidence>
<reference evidence="5" key="1">
    <citation type="submission" date="2020-10" db="EMBL/GenBank/DDBJ databases">
        <authorList>
            <person name="Gilroy R."/>
        </authorList>
    </citation>
    <scope>NUCLEOTIDE SEQUENCE</scope>
    <source>
        <strain evidence="5">14700</strain>
    </source>
</reference>
<evidence type="ECO:0000256" key="1">
    <source>
        <dbReference type="ARBA" id="ARBA00008857"/>
    </source>
</evidence>
<dbReference type="InterPro" id="IPR002104">
    <property type="entry name" value="Integrase_catalytic"/>
</dbReference>
<dbReference type="InterPro" id="IPR011010">
    <property type="entry name" value="DNA_brk_join_enz"/>
</dbReference>
<proteinExistence type="inferred from homology"/>
<comment type="caution">
    <text evidence="5">The sequence shown here is derived from an EMBL/GenBank/DDBJ whole genome shotgun (WGS) entry which is preliminary data.</text>
</comment>
<dbReference type="InterPro" id="IPR050090">
    <property type="entry name" value="Tyrosine_recombinase_XerCD"/>
</dbReference>
<evidence type="ECO:0000313" key="5">
    <source>
        <dbReference type="EMBL" id="MBO8469110.1"/>
    </source>
</evidence>
<dbReference type="Pfam" id="PF00589">
    <property type="entry name" value="Phage_integrase"/>
    <property type="match status" value="1"/>
</dbReference>
<dbReference type="InterPro" id="IPR010998">
    <property type="entry name" value="Integrase_recombinase_N"/>
</dbReference>
<dbReference type="Proteomes" id="UP000810292">
    <property type="component" value="Unassembled WGS sequence"/>
</dbReference>
<reference evidence="5" key="2">
    <citation type="journal article" date="2021" name="PeerJ">
        <title>Extensive microbial diversity within the chicken gut microbiome revealed by metagenomics and culture.</title>
        <authorList>
            <person name="Gilroy R."/>
            <person name="Ravi A."/>
            <person name="Getino M."/>
            <person name="Pursley I."/>
            <person name="Horton D.L."/>
            <person name="Alikhan N.F."/>
            <person name="Baker D."/>
            <person name="Gharbi K."/>
            <person name="Hall N."/>
            <person name="Watson M."/>
            <person name="Adriaenssens E.M."/>
            <person name="Foster-Nyarko E."/>
            <person name="Jarju S."/>
            <person name="Secka A."/>
            <person name="Antonio M."/>
            <person name="Oren A."/>
            <person name="Chaudhuri R.R."/>
            <person name="La Ragione R."/>
            <person name="Hildebrand F."/>
            <person name="Pallen M.J."/>
        </authorList>
    </citation>
    <scope>NUCLEOTIDE SEQUENCE</scope>
    <source>
        <strain evidence="5">14700</strain>
    </source>
</reference>
<evidence type="ECO:0000259" key="4">
    <source>
        <dbReference type="PROSITE" id="PS51898"/>
    </source>
</evidence>
<dbReference type="PANTHER" id="PTHR30349">
    <property type="entry name" value="PHAGE INTEGRASE-RELATED"/>
    <property type="match status" value="1"/>
</dbReference>
<comment type="similarity">
    <text evidence="1">Belongs to the 'phage' integrase family.</text>
</comment>
<dbReference type="AlphaFoldDB" id="A0A9D9IB51"/>
<dbReference type="SUPFAM" id="SSF56349">
    <property type="entry name" value="DNA breaking-rejoining enzymes"/>
    <property type="match status" value="1"/>
</dbReference>
<gene>
    <name evidence="5" type="ORF">IAA72_04935</name>
</gene>
<dbReference type="GO" id="GO:0003677">
    <property type="term" value="F:DNA binding"/>
    <property type="evidence" value="ECO:0007669"/>
    <property type="project" value="UniProtKB-KW"/>
</dbReference>
<dbReference type="PANTHER" id="PTHR30349:SF41">
    <property type="entry name" value="INTEGRASE_RECOMBINASE PROTEIN MJ0367-RELATED"/>
    <property type="match status" value="1"/>
</dbReference>
<dbReference type="GO" id="GO:0015074">
    <property type="term" value="P:DNA integration"/>
    <property type="evidence" value="ECO:0007669"/>
    <property type="project" value="InterPro"/>
</dbReference>
<dbReference type="InterPro" id="IPR013762">
    <property type="entry name" value="Integrase-like_cat_sf"/>
</dbReference>
<dbReference type="PROSITE" id="PS51898">
    <property type="entry name" value="TYR_RECOMBINASE"/>
    <property type="match status" value="1"/>
</dbReference>
<evidence type="ECO:0000256" key="3">
    <source>
        <dbReference type="ARBA" id="ARBA00023172"/>
    </source>
</evidence>
<dbReference type="Gene3D" id="1.10.150.130">
    <property type="match status" value="1"/>
</dbReference>
<dbReference type="Gene3D" id="1.10.443.10">
    <property type="entry name" value="Intergrase catalytic core"/>
    <property type="match status" value="1"/>
</dbReference>
<dbReference type="GO" id="GO:0006310">
    <property type="term" value="P:DNA recombination"/>
    <property type="evidence" value="ECO:0007669"/>
    <property type="project" value="UniProtKB-KW"/>
</dbReference>
<feature type="domain" description="Tyr recombinase" evidence="4">
    <location>
        <begin position="171"/>
        <end position="370"/>
    </location>
</feature>
<name>A0A9D9IB51_9SPIO</name>
<keyword evidence="3" id="KW-0233">DNA recombination</keyword>